<dbReference type="RefSeq" id="WP_017724155.1">
    <property type="nucleotide sequence ID" value="NZ_PZES01000074.1"/>
</dbReference>
<evidence type="ECO:0000256" key="2">
    <source>
        <dbReference type="SAM" id="Phobius"/>
    </source>
</evidence>
<name>A0A418IR34_STAXY</name>
<feature type="transmembrane region" description="Helical" evidence="2">
    <location>
        <begin position="20"/>
        <end position="44"/>
    </location>
</feature>
<feature type="compositionally biased region" description="Basic and acidic residues" evidence="1">
    <location>
        <begin position="378"/>
        <end position="396"/>
    </location>
</feature>
<dbReference type="NCBIfam" id="NF047418">
    <property type="entry name" value="teichoic_AuxB"/>
    <property type="match status" value="1"/>
</dbReference>
<feature type="transmembrane region" description="Helical" evidence="2">
    <location>
        <begin position="115"/>
        <end position="148"/>
    </location>
</feature>
<feature type="transmembrane region" description="Helical" evidence="2">
    <location>
        <begin position="84"/>
        <end position="103"/>
    </location>
</feature>
<evidence type="ECO:0000259" key="3">
    <source>
        <dbReference type="Pfam" id="PF13273"/>
    </source>
</evidence>
<keyword evidence="2" id="KW-0472">Membrane</keyword>
<feature type="compositionally biased region" description="Basic and acidic residues" evidence="1">
    <location>
        <begin position="182"/>
        <end position="200"/>
    </location>
</feature>
<gene>
    <name evidence="4" type="ORF">BU097_03005</name>
</gene>
<dbReference type="EMBL" id="QXUL01000009">
    <property type="protein sequence ID" value="RIN12220.1"/>
    <property type="molecule type" value="Genomic_DNA"/>
</dbReference>
<feature type="compositionally biased region" description="Polar residues" evidence="1">
    <location>
        <begin position="264"/>
        <end position="278"/>
    </location>
</feature>
<evidence type="ECO:0000313" key="5">
    <source>
        <dbReference type="Proteomes" id="UP000285567"/>
    </source>
</evidence>
<evidence type="ECO:0000256" key="1">
    <source>
        <dbReference type="SAM" id="MobiDB-lite"/>
    </source>
</evidence>
<proteinExistence type="predicted"/>
<keyword evidence="5" id="KW-1185">Reference proteome</keyword>
<feature type="compositionally biased region" description="Basic and acidic residues" evidence="1">
    <location>
        <begin position="209"/>
        <end position="222"/>
    </location>
</feature>
<dbReference type="OrthoDB" id="2418142at2"/>
<comment type="caution">
    <text evidence="4">The sequence shown here is derived from an EMBL/GenBank/DDBJ whole genome shotgun (WGS) entry which is preliminary data.</text>
</comment>
<feature type="domain" description="DUF4064" evidence="3">
    <location>
        <begin position="14"/>
        <end position="125"/>
    </location>
</feature>
<feature type="region of interest" description="Disordered" evidence="1">
    <location>
        <begin position="175"/>
        <end position="396"/>
    </location>
</feature>
<accession>A0A418IR34</accession>
<dbReference type="AlphaFoldDB" id="A0A418IR34"/>
<feature type="compositionally biased region" description="Basic residues" evidence="1">
    <location>
        <begin position="341"/>
        <end position="352"/>
    </location>
</feature>
<evidence type="ECO:0000313" key="4">
    <source>
        <dbReference type="EMBL" id="RIN12220.1"/>
    </source>
</evidence>
<feature type="compositionally biased region" description="Basic and acidic residues" evidence="1">
    <location>
        <begin position="288"/>
        <end position="340"/>
    </location>
</feature>
<keyword evidence="2" id="KW-1133">Transmembrane helix</keyword>
<sequence>MSGEQYTQVRRPVSRLAEKVLGWLSWVFLLLLTIITMFIALVSFSSETSIQNLETTLNGNDFVQQILANNSLNTTQFVIWLQNGVWAIIVYFIVCLLLSFLALISMNIRMLSGFLFLLATIVTLPLVLLFVPLIIPILFLIVAVMMFARKDKVETVPTYYGEGYQGRYSEYEQQAEPTPQYLEREHTSDVEQQPRKENQLRRGGYSSEVAEKVNSDTQEAHEGPQVLSRQAKYNYKHKKQTEDDQQQTDEFGPVSDVYDENGEAVSNQNQTGVDNTTTEYDEQAEAEAAQRRQEAYEEEQRRKQEAYEEEQRRKQAEAEEAARLKQEKAEEKARIKEEKKERRKREKERRKQQPSAVNQRRQNFEERKKMTSQTVDDTAEHDSKETSESDNSEDNK</sequence>
<protein>
    <submittedName>
        <fullName evidence="4">DUF4064 domain-containing protein</fullName>
    </submittedName>
</protein>
<reference evidence="4 5" key="1">
    <citation type="journal article" date="2016" name="Front. Microbiol.">
        <title>Comprehensive Phylogenetic Analysis of Bovine Non-aureus Staphylococci Species Based on Whole-Genome Sequencing.</title>
        <authorList>
            <person name="Naushad S."/>
            <person name="Barkema H.W."/>
            <person name="Luby C."/>
            <person name="Condas L.A."/>
            <person name="Nobrega D.B."/>
            <person name="Carson D.A."/>
            <person name="De Buck J."/>
        </authorList>
    </citation>
    <scope>NUCLEOTIDE SEQUENCE [LARGE SCALE GENOMIC DNA]</scope>
    <source>
        <strain evidence="4 5">SNUC 102</strain>
    </source>
</reference>
<keyword evidence="2" id="KW-0812">Transmembrane</keyword>
<dbReference type="InterPro" id="IPR025273">
    <property type="entry name" value="DUF4064"/>
</dbReference>
<dbReference type="Proteomes" id="UP000285567">
    <property type="component" value="Unassembled WGS sequence"/>
</dbReference>
<dbReference type="Pfam" id="PF13273">
    <property type="entry name" value="DUF4064"/>
    <property type="match status" value="1"/>
</dbReference>
<organism evidence="4 5">
    <name type="scientific">Staphylococcus xylosus</name>
    <dbReference type="NCBI Taxonomy" id="1288"/>
    <lineage>
        <taxon>Bacteria</taxon>
        <taxon>Bacillati</taxon>
        <taxon>Bacillota</taxon>
        <taxon>Bacilli</taxon>
        <taxon>Bacillales</taxon>
        <taxon>Staphylococcaceae</taxon>
        <taxon>Staphylococcus</taxon>
    </lineage>
</organism>